<organism evidence="7 8">
    <name type="scientific">Bubaline alphaherpesvirus 1</name>
    <dbReference type="NCBI Taxonomy" id="202910"/>
    <lineage>
        <taxon>Viruses</taxon>
        <taxon>Duplodnaviria</taxon>
        <taxon>Heunggongvirae</taxon>
        <taxon>Peploviricota</taxon>
        <taxon>Herviviricetes</taxon>
        <taxon>Herpesvirales</taxon>
        <taxon>Orthoherpesviridae</taxon>
        <taxon>Alphaherpesvirinae</taxon>
        <taxon>Varicellovirus</taxon>
        <taxon>Varicellovirus bubalinealpha1</taxon>
    </lineage>
</organism>
<dbReference type="KEGG" id="vg:40524729"/>
<feature type="compositionally biased region" description="Low complexity" evidence="6">
    <location>
        <begin position="703"/>
        <end position="721"/>
    </location>
</feature>
<keyword evidence="8" id="KW-1185">Reference proteome</keyword>
<feature type="region of interest" description="Disordered" evidence="6">
    <location>
        <begin position="649"/>
        <end position="721"/>
    </location>
</feature>
<evidence type="ECO:0000313" key="7">
    <source>
        <dbReference type="EMBL" id="APO15910.1"/>
    </source>
</evidence>
<evidence type="ECO:0000256" key="3">
    <source>
        <dbReference type="ARBA" id="ARBA00022844"/>
    </source>
</evidence>
<feature type="coiled-coil region" evidence="5">
    <location>
        <begin position="456"/>
        <end position="490"/>
    </location>
</feature>
<protein>
    <submittedName>
        <fullName evidence="7">Virion protein</fullName>
    </submittedName>
</protein>
<keyword evidence="3" id="KW-0946">Virion</keyword>
<reference evidence="7 8" key="1">
    <citation type="journal article" date="2017" name="Arch. Virol.">
        <title>Genome sequence of bubaline alphaherpesvirus 1 (BuHV1) isolated in Australia in 1972.</title>
        <authorList>
            <person name="Scheffer C.M."/>
            <person name="Varela A.P."/>
            <person name="Cibulski S.P."/>
            <person name="Schmidt C."/>
            <person name="Campos F.S."/>
            <person name="Paim W.P."/>
            <person name="Dos Santos R.N."/>
            <person name="Teixeira T.F."/>
            <person name="Loiko M.R."/>
            <person name="Tochetto C."/>
            <person name="Dos Santos H.F."/>
            <person name="de Lima D.A."/>
            <person name="Cerva C."/>
            <person name="Mayer F.Q."/>
            <person name="Petzhold S.A."/>
            <person name="Franco A.C."/>
            <person name="George T.S."/>
            <person name="Spilki F.R."/>
            <person name="Roehe P.M."/>
        </authorList>
    </citation>
    <scope>NUCLEOTIDE SEQUENCE [LARGE SCALE GENOMIC DNA]</scope>
    <source>
        <strain evidence="8">b6</strain>
    </source>
</reference>
<keyword evidence="5" id="KW-0175">Coiled coil</keyword>
<dbReference type="Pfam" id="PF01763">
    <property type="entry name" value="Herpes_UL6"/>
    <property type="match status" value="1"/>
</dbReference>
<dbReference type="GO" id="GO:0051276">
    <property type="term" value="P:chromosome organization"/>
    <property type="evidence" value="ECO:0007669"/>
    <property type="project" value="InterPro"/>
</dbReference>
<evidence type="ECO:0000313" key="8">
    <source>
        <dbReference type="Proteomes" id="UP000232851"/>
    </source>
</evidence>
<gene>
    <name evidence="7" type="primary">UL6</name>
</gene>
<dbReference type="EMBL" id="KU936049">
    <property type="protein sequence ID" value="APO15910.1"/>
    <property type="molecule type" value="Genomic_DNA"/>
</dbReference>
<keyword evidence="1" id="KW-1048">Host nucleus</keyword>
<keyword evidence="2" id="KW-1188">Viral release from host cell</keyword>
<evidence type="ECO:0000256" key="4">
    <source>
        <dbReference type="ARBA" id="ARBA00023219"/>
    </source>
</evidence>
<dbReference type="Proteomes" id="UP000232851">
    <property type="component" value="Segment"/>
</dbReference>
<evidence type="ECO:0000256" key="2">
    <source>
        <dbReference type="ARBA" id="ARBA00022612"/>
    </source>
</evidence>
<dbReference type="GO" id="GO:0044423">
    <property type="term" value="C:virion component"/>
    <property type="evidence" value="ECO:0007669"/>
    <property type="project" value="UniProtKB-KW"/>
</dbReference>
<dbReference type="HAMAP" id="MF_04012">
    <property type="entry name" value="HSV_PORTL"/>
    <property type="match status" value="1"/>
</dbReference>
<dbReference type="InterPro" id="IPR002660">
    <property type="entry name" value="Herpes_Portal"/>
</dbReference>
<evidence type="ECO:0000256" key="1">
    <source>
        <dbReference type="ARBA" id="ARBA00022562"/>
    </source>
</evidence>
<feature type="compositionally biased region" description="Basic and acidic residues" evidence="6">
    <location>
        <begin position="670"/>
        <end position="686"/>
    </location>
</feature>
<name>A0A1L5JKJ3_9ALPH</name>
<dbReference type="GeneID" id="40524729"/>
<accession>A0A1L5JKJ3</accession>
<keyword evidence="4" id="KW-0231">Viral genome packaging</keyword>
<evidence type="ECO:0000256" key="5">
    <source>
        <dbReference type="SAM" id="Coils"/>
    </source>
</evidence>
<dbReference type="RefSeq" id="YP_009664674.1">
    <property type="nucleotide sequence ID" value="NC_043054.1"/>
</dbReference>
<sequence>MAGRADARGRAGWSTRAMAECERVVSERALNLAGTARDPGAPGPPGEWVRIHPTPRTRLFKEILLGELGYTEGQGVYSAVRCTETVIRQVQATVLSATLNAARYEDVARDWHAYTRARGLRAADIAARYGAAGEAEVVRLAEHVFETWRRTLQMSLVECVRGVAAAFPAGGAGSPASFARYVDWLVCLGLVPLRRHRPRGGGGSAAAPPAPGAASAAGGELARRLDVAGRVLAECEAFAADLLRCAGAVTVLDYDRTEILYNFRERRFAVRDAVSGEEGECFVLWAPVWRGGDVLFESPMQRLHGEVLACHALREHARLCQLLNTVPLKVLVGRRAEGAAGEGAPGAPSVEKLLGEGEDAAASSSAARLIKLIVNMKGMRHIGDISETVRSYLDDTAAGLFDVSDVDTSQPGFGAAGGRRAAAAGGQQIQDAFRASVVHSINGMLEGYVSNLFKTIESLKGANRDLADKLRASERELQAARERALLAAQRAADAARGGAGPAGPGPLPAGAADGGLGHEVIDISGLMGPDAYIANSFQSRYVPAYADDVERLSRLWEQELLRCFKLARTANNQGQEVSVVYSNSSISLILAPYFFSVLRVRRFGFLIAHQEACRSEEELCGAVFKKTRLETYLAELAAIFTADARRALQLGPEPRGTRERSGSRSRSRSRSREEERRRERRGDGRGVRRTHAGPGRRGELDAGEPAAGRARGPGRAAAGAR</sequence>
<proteinExistence type="inferred from homology"/>
<evidence type="ECO:0000256" key="6">
    <source>
        <dbReference type="SAM" id="MobiDB-lite"/>
    </source>
</evidence>